<evidence type="ECO:0000259" key="1">
    <source>
        <dbReference type="PROSITE" id="PS51340"/>
    </source>
</evidence>
<dbReference type="RefSeq" id="WP_048643315.1">
    <property type="nucleotide sequence ID" value="NZ_CP012040.1"/>
</dbReference>
<dbReference type="STRING" id="320787.CA2015_3819"/>
<dbReference type="GO" id="GO:0030170">
    <property type="term" value="F:pyridoxal phosphate binding"/>
    <property type="evidence" value="ECO:0007669"/>
    <property type="project" value="InterPro"/>
</dbReference>
<keyword evidence="3" id="KW-1185">Reference proteome</keyword>
<dbReference type="Pfam" id="PF03473">
    <property type="entry name" value="MOSC"/>
    <property type="match status" value="1"/>
</dbReference>
<name>A0A0H4PG37_9BACT</name>
<dbReference type="PANTHER" id="PTHR30212:SF2">
    <property type="entry name" value="PROTEIN YIIM"/>
    <property type="match status" value="1"/>
</dbReference>
<feature type="domain" description="MOSC" evidence="1">
    <location>
        <begin position="28"/>
        <end position="163"/>
    </location>
</feature>
<dbReference type="OrthoDB" id="9786134at2"/>
<dbReference type="PROSITE" id="PS51340">
    <property type="entry name" value="MOSC"/>
    <property type="match status" value="1"/>
</dbReference>
<organism evidence="2 3">
    <name type="scientific">Cyclobacterium amurskyense</name>
    <dbReference type="NCBI Taxonomy" id="320787"/>
    <lineage>
        <taxon>Bacteria</taxon>
        <taxon>Pseudomonadati</taxon>
        <taxon>Bacteroidota</taxon>
        <taxon>Cytophagia</taxon>
        <taxon>Cytophagales</taxon>
        <taxon>Cyclobacteriaceae</taxon>
        <taxon>Cyclobacterium</taxon>
    </lineage>
</organism>
<dbReference type="PATRIC" id="fig|320787.5.peg.4180"/>
<sequence>MKIISTNIGTPTTFLWKGKEETTGIYKKPTNERLYLTKNDVLGDEISNRLNHGGYYKACYLFSAEQYPYWKDLYPDLDWSWGMFGENLTVSGFDEREVLLGAIYKVGDAMVQISQYREPCYKFGHKFGTQKVLKQFIEHGFGGTYVSILEEGHVGIGDEFILVERPENSLTVASLFQLVFAKEKNQELLKIAAKSKAIPPKKRILLSNCIE</sequence>
<gene>
    <name evidence="2" type="ORF">CA2015_3819</name>
</gene>
<protein>
    <recommendedName>
        <fullName evidence="1">MOSC domain-containing protein</fullName>
    </recommendedName>
</protein>
<dbReference type="SUPFAM" id="SSF50800">
    <property type="entry name" value="PK beta-barrel domain-like"/>
    <property type="match status" value="1"/>
</dbReference>
<dbReference type="GO" id="GO:0030151">
    <property type="term" value="F:molybdenum ion binding"/>
    <property type="evidence" value="ECO:0007669"/>
    <property type="project" value="InterPro"/>
</dbReference>
<dbReference type="EMBL" id="CP012040">
    <property type="protein sequence ID" value="AKP53189.1"/>
    <property type="molecule type" value="Genomic_DNA"/>
</dbReference>
<evidence type="ECO:0000313" key="2">
    <source>
        <dbReference type="EMBL" id="AKP53189.1"/>
    </source>
</evidence>
<proteinExistence type="predicted"/>
<evidence type="ECO:0000313" key="3">
    <source>
        <dbReference type="Proteomes" id="UP000036520"/>
    </source>
</evidence>
<dbReference type="AlphaFoldDB" id="A0A0H4PG37"/>
<reference evidence="2 3" key="1">
    <citation type="submission" date="2015-07" db="EMBL/GenBank/DDBJ databases">
        <authorList>
            <person name="Kim K.M."/>
        </authorList>
    </citation>
    <scope>NUCLEOTIDE SEQUENCE [LARGE SCALE GENOMIC DNA]</scope>
    <source>
        <strain evidence="2 3">KCTC 12363</strain>
    </source>
</reference>
<dbReference type="KEGG" id="camu:CA2015_3819"/>
<accession>A0A0H4PG37</accession>
<dbReference type="PANTHER" id="PTHR30212">
    <property type="entry name" value="PROTEIN YIIM"/>
    <property type="match status" value="1"/>
</dbReference>
<dbReference type="InterPro" id="IPR005302">
    <property type="entry name" value="MoCF_Sase_C"/>
</dbReference>
<dbReference type="InterPro" id="IPR052353">
    <property type="entry name" value="Benzoxazolinone_Detox_Enz"/>
</dbReference>
<dbReference type="Proteomes" id="UP000036520">
    <property type="component" value="Chromosome"/>
</dbReference>
<dbReference type="GO" id="GO:0003824">
    <property type="term" value="F:catalytic activity"/>
    <property type="evidence" value="ECO:0007669"/>
    <property type="project" value="InterPro"/>
</dbReference>
<dbReference type="InterPro" id="IPR011037">
    <property type="entry name" value="Pyrv_Knase-like_insert_dom_sf"/>
</dbReference>
<dbReference type="Gene3D" id="2.40.33.20">
    <property type="entry name" value="PK beta-barrel domain-like"/>
    <property type="match status" value="1"/>
</dbReference>